<proteinExistence type="predicted"/>
<feature type="transmembrane region" description="Helical" evidence="2">
    <location>
        <begin position="421"/>
        <end position="439"/>
    </location>
</feature>
<feature type="transmembrane region" description="Helical" evidence="2">
    <location>
        <begin position="451"/>
        <end position="474"/>
    </location>
</feature>
<feature type="transmembrane region" description="Helical" evidence="2">
    <location>
        <begin position="340"/>
        <end position="366"/>
    </location>
</feature>
<evidence type="ECO:0000313" key="4">
    <source>
        <dbReference type="Proteomes" id="UP000229907"/>
    </source>
</evidence>
<dbReference type="AlphaFoldDB" id="A0A2D3D818"/>
<dbReference type="EMBL" id="CP018044">
    <property type="protein sequence ID" value="ATU21245.1"/>
    <property type="molecule type" value="Genomic_DNA"/>
</dbReference>
<keyword evidence="2" id="KW-0472">Membrane</keyword>
<organism evidence="3 4">
    <name type="scientific">Bifidobacterium choerinum</name>
    <dbReference type="NCBI Taxonomy" id="35760"/>
    <lineage>
        <taxon>Bacteria</taxon>
        <taxon>Bacillati</taxon>
        <taxon>Actinomycetota</taxon>
        <taxon>Actinomycetes</taxon>
        <taxon>Bifidobacteriales</taxon>
        <taxon>Bifidobacteriaceae</taxon>
        <taxon>Bifidobacterium</taxon>
    </lineage>
</organism>
<evidence type="ECO:0000256" key="2">
    <source>
        <dbReference type="SAM" id="Phobius"/>
    </source>
</evidence>
<feature type="region of interest" description="Disordered" evidence="1">
    <location>
        <begin position="581"/>
        <end position="700"/>
    </location>
</feature>
<protein>
    <recommendedName>
        <fullName evidence="5">Type IV secretion system protein</fullName>
    </recommendedName>
</protein>
<feature type="compositionally biased region" description="Basic and acidic residues" evidence="1">
    <location>
        <begin position="679"/>
        <end position="690"/>
    </location>
</feature>
<evidence type="ECO:0000256" key="1">
    <source>
        <dbReference type="SAM" id="MobiDB-lite"/>
    </source>
</evidence>
<feature type="transmembrane region" description="Helical" evidence="2">
    <location>
        <begin position="486"/>
        <end position="507"/>
    </location>
</feature>
<evidence type="ECO:0000313" key="3">
    <source>
        <dbReference type="EMBL" id="ATU21245.1"/>
    </source>
</evidence>
<feature type="transmembrane region" description="Helical" evidence="2">
    <location>
        <begin position="309"/>
        <end position="328"/>
    </location>
</feature>
<feature type="compositionally biased region" description="Low complexity" evidence="1">
    <location>
        <begin position="604"/>
        <end position="616"/>
    </location>
</feature>
<feature type="transmembrane region" description="Helical" evidence="2">
    <location>
        <begin position="386"/>
        <end position="409"/>
    </location>
</feature>
<gene>
    <name evidence="3" type="ORF">BcFMB_06355</name>
</gene>
<feature type="transmembrane region" description="Helical" evidence="2">
    <location>
        <begin position="245"/>
        <end position="265"/>
    </location>
</feature>
<evidence type="ECO:0008006" key="5">
    <source>
        <dbReference type="Google" id="ProtNLM"/>
    </source>
</evidence>
<keyword evidence="2" id="KW-1133">Transmembrane helix</keyword>
<name>A0A2D3D818_9BIFI</name>
<accession>A0A2D3D818</accession>
<dbReference type="KEGG" id="bcho:BcFMB_06355"/>
<reference evidence="3 4" key="1">
    <citation type="submission" date="2016-11" db="EMBL/GenBank/DDBJ databases">
        <title>complete genome sequence of Bifidobacterium choerinum strain FMB-1.</title>
        <authorList>
            <person name="Park C.-S."/>
            <person name="Jung D.-H."/>
            <person name="Choi D.-S."/>
        </authorList>
    </citation>
    <scope>NUCLEOTIDE SEQUENCE [LARGE SCALE GENOMIC DNA]</scope>
    <source>
        <strain evidence="3 4">FMB-1</strain>
    </source>
</reference>
<feature type="transmembrane region" description="Helical" evidence="2">
    <location>
        <begin position="519"/>
        <end position="539"/>
    </location>
</feature>
<sequence length="700" mass="72514">MLAVGVLAAAGACSPMELTGAEDLGEQLKFGNDTVVNKEMVISRMEIPADGLGEWIGQDEIRAAVADVSVNPGLCNGSNWDDAQCKEVVEDVRDQLAATAFLQCDALEKGYQEESPDEGAWEPKYADDDQARTRAIACEKKRKISWLEATLWALYEDQSAQTISWLTTSRNTLVASPSTVGTLQANDEPMYDGWFSILNKYLPVLQGLLAVCAAVSLVVVGARVVSNTREGLLGEDHRLLDRTGWVFLGVFAASSCVSIACTFFTPTRDYYRGEGFSKIPVAPHLQSWTPGEGYGYFVSDWVRMQVDPFLIIAAVLGVFAAGYKLVTTQEGRDLVPLGKALMWAIVTSVCLAGAVNLVTGVVDVWTSDVLKRASTMMRDAWESNTLAAWEFFRLDPLLAFVLTFILWLCNLIGKIFTYLRAGMLPILVGVAPVFAAMSWSEHGRQSFGKVLGTLVAFLLYKPIAALVMATGSAIMVTAGKGDDSQAITLTLTIMVVVMLPAMIRTIVPAVASNVSGGGATPAVLGTAAGAMGGAAAGSLRTGGRLGGKALGALGSLGSKIKGAVAPDGAKKAGAAGAGALSSGAAASAGKDAKTRTAGSAGAKGAPRPAQPSAPSGAQGGAPDGADRDPGRARGAQSAQRPSPPPPAGAAGAARSATSRMAEAMDPSGAPPAPAPAPDGADRKAARRGEGRTGGVMSNGF</sequence>
<dbReference type="Proteomes" id="UP000229907">
    <property type="component" value="Chromosome"/>
</dbReference>
<keyword evidence="2" id="KW-0812">Transmembrane</keyword>
<feature type="transmembrane region" description="Helical" evidence="2">
    <location>
        <begin position="204"/>
        <end position="225"/>
    </location>
</feature>